<feature type="region of interest" description="Disordered" evidence="1">
    <location>
        <begin position="31"/>
        <end position="87"/>
    </location>
</feature>
<dbReference type="EMBL" id="CAICTM010001815">
    <property type="protein sequence ID" value="CAB9526364.1"/>
    <property type="molecule type" value="Genomic_DNA"/>
</dbReference>
<evidence type="ECO:0000256" key="1">
    <source>
        <dbReference type="SAM" id="MobiDB-lite"/>
    </source>
</evidence>
<accession>A0A9N8EWK4</accession>
<evidence type="ECO:0000313" key="3">
    <source>
        <dbReference type="Proteomes" id="UP001153069"/>
    </source>
</evidence>
<protein>
    <submittedName>
        <fullName evidence="2">Uncharacterized protein</fullName>
    </submittedName>
</protein>
<sequence length="248" mass="28307">MSSRLKPETFDWGAAHAFEEWQHDLKMIEKHGKEEKEDIPLSQKHAAMAKKESDEDEEYEFEEKPPAKKPAKKPAAGKMPKPLTPSDHGFKVVKVTDLVPSGFPQYPRGSPQFREGNDCSPVYSGEPGYITGIGRRTNSPHRPVTLKYEKKEEQPPIVACRYCEQYPCYMIQDMVGGSLMMTGDMMKDDGFDNKTIRKALYKEAVRMIFGHLGAGKRRKLPVCVEGEIKDTYPRNPAKDAEYVWYKED</sequence>
<gene>
    <name evidence="2" type="ORF">SEMRO_1817_G299500.1</name>
</gene>
<reference evidence="2" key="1">
    <citation type="submission" date="2020-06" db="EMBL/GenBank/DDBJ databases">
        <authorList>
            <consortium name="Plant Systems Biology data submission"/>
        </authorList>
    </citation>
    <scope>NUCLEOTIDE SEQUENCE</scope>
    <source>
        <strain evidence="2">D6</strain>
    </source>
</reference>
<comment type="caution">
    <text evidence="2">The sequence shown here is derived from an EMBL/GenBank/DDBJ whole genome shotgun (WGS) entry which is preliminary data.</text>
</comment>
<dbReference type="Proteomes" id="UP001153069">
    <property type="component" value="Unassembled WGS sequence"/>
</dbReference>
<name>A0A9N8EWK4_9STRA</name>
<keyword evidence="3" id="KW-1185">Reference proteome</keyword>
<organism evidence="2 3">
    <name type="scientific">Seminavis robusta</name>
    <dbReference type="NCBI Taxonomy" id="568900"/>
    <lineage>
        <taxon>Eukaryota</taxon>
        <taxon>Sar</taxon>
        <taxon>Stramenopiles</taxon>
        <taxon>Ochrophyta</taxon>
        <taxon>Bacillariophyta</taxon>
        <taxon>Bacillariophyceae</taxon>
        <taxon>Bacillariophycidae</taxon>
        <taxon>Naviculales</taxon>
        <taxon>Naviculaceae</taxon>
        <taxon>Seminavis</taxon>
    </lineage>
</organism>
<dbReference type="AlphaFoldDB" id="A0A9N8EWK4"/>
<proteinExistence type="predicted"/>
<evidence type="ECO:0000313" key="2">
    <source>
        <dbReference type="EMBL" id="CAB9526364.1"/>
    </source>
</evidence>